<keyword evidence="1" id="KW-1133">Transmembrane helix</keyword>
<keyword evidence="3" id="KW-1185">Reference proteome</keyword>
<name>W8SKR9_9RHOB</name>
<feature type="transmembrane region" description="Helical" evidence="1">
    <location>
        <begin position="41"/>
        <end position="61"/>
    </location>
</feature>
<evidence type="ECO:0000313" key="2">
    <source>
        <dbReference type="EMBL" id="AHM03125.1"/>
    </source>
</evidence>
<keyword evidence="1" id="KW-0812">Transmembrane</keyword>
<dbReference type="HOGENOM" id="CLU_126609_0_0_5"/>
<sequence>MAMNGFLRPEAMAALKRWREVIVVLAVGLLGLWIATDPGPILRGFGLLLAVAAVAALVPAIRRARFAALGDGPGVVQVDERRILYMGPVHGGAVALDELNLISLRRAADGHGTWVLVEGAQVLTIPVNAKGGDALFDAFTALPGLSAQRVLSVLEKTDSGTHRLWARAQPAALTR</sequence>
<dbReference type="AlphaFoldDB" id="W8SKR9"/>
<proteinExistence type="predicted"/>
<keyword evidence="1" id="KW-0472">Membrane</keyword>
<accession>W8SKR9</accession>
<dbReference type="KEGG" id="red:roselon_00696"/>
<reference evidence="2 3" key="1">
    <citation type="submission" date="2013-03" db="EMBL/GenBank/DDBJ databases">
        <authorList>
            <person name="Fiebig A."/>
            <person name="Goeker M."/>
            <person name="Klenk H.-P.P."/>
        </authorList>
    </citation>
    <scope>NUCLEOTIDE SEQUENCE [LARGE SCALE GENOMIC DNA]</scope>
    <source>
        <strain evidence="3">DSM 19469</strain>
    </source>
</reference>
<evidence type="ECO:0000256" key="1">
    <source>
        <dbReference type="SAM" id="Phobius"/>
    </source>
</evidence>
<organism evidence="2 3">
    <name type="scientific">Roseicyclus elongatus DSM 19469</name>
    <dbReference type="NCBI Taxonomy" id="1294273"/>
    <lineage>
        <taxon>Bacteria</taxon>
        <taxon>Pseudomonadati</taxon>
        <taxon>Pseudomonadota</taxon>
        <taxon>Alphaproteobacteria</taxon>
        <taxon>Rhodobacterales</taxon>
        <taxon>Roseobacteraceae</taxon>
        <taxon>Roseicyclus</taxon>
    </lineage>
</organism>
<evidence type="ECO:0000313" key="3">
    <source>
        <dbReference type="Proteomes" id="UP000019593"/>
    </source>
</evidence>
<dbReference type="STRING" id="1294273.roselon_00696"/>
<feature type="transmembrane region" description="Helical" evidence="1">
    <location>
        <begin position="18"/>
        <end position="35"/>
    </location>
</feature>
<dbReference type="EMBL" id="CP004372">
    <property type="protein sequence ID" value="AHM03125.1"/>
    <property type="molecule type" value="Genomic_DNA"/>
</dbReference>
<dbReference type="Proteomes" id="UP000019593">
    <property type="component" value="Chromosome"/>
</dbReference>
<protein>
    <submittedName>
        <fullName evidence="2">Uncharacterized protein</fullName>
    </submittedName>
</protein>
<gene>
    <name evidence="2" type="ORF">roselon_00696</name>
</gene>
<dbReference type="eggNOG" id="ENOG5032SC7">
    <property type="taxonomic scope" value="Bacteria"/>
</dbReference>